<feature type="region of interest" description="Disordered" evidence="4">
    <location>
        <begin position="1110"/>
        <end position="1141"/>
    </location>
</feature>
<dbReference type="InterPro" id="IPR014031">
    <property type="entry name" value="Ketoacyl_synth_C"/>
</dbReference>
<dbReference type="AlphaFoldDB" id="A0A4P2QR97"/>
<dbReference type="GO" id="GO:0005737">
    <property type="term" value="C:cytoplasm"/>
    <property type="evidence" value="ECO:0007669"/>
    <property type="project" value="TreeGrafter"/>
</dbReference>
<dbReference type="SMART" id="SM00825">
    <property type="entry name" value="PKS_KS"/>
    <property type="match status" value="1"/>
</dbReference>
<dbReference type="RefSeq" id="WP_165374130.1">
    <property type="nucleotide sequence ID" value="NZ_CP012672.1"/>
</dbReference>
<dbReference type="GO" id="GO:0071770">
    <property type="term" value="P:DIM/DIP cell wall layer assembly"/>
    <property type="evidence" value="ECO:0007669"/>
    <property type="project" value="TreeGrafter"/>
</dbReference>
<dbReference type="InterPro" id="IPR049490">
    <property type="entry name" value="C883_1060-like_KR_N"/>
</dbReference>
<evidence type="ECO:0000259" key="6">
    <source>
        <dbReference type="PROSITE" id="PS52004"/>
    </source>
</evidence>
<keyword evidence="2" id="KW-0597">Phosphoprotein</keyword>
<dbReference type="SMART" id="SM00822">
    <property type="entry name" value="PKS_KR"/>
    <property type="match status" value="1"/>
</dbReference>
<evidence type="ECO:0000313" key="7">
    <source>
        <dbReference type="EMBL" id="AUX32749.1"/>
    </source>
</evidence>
<dbReference type="Gene3D" id="1.10.1240.100">
    <property type="match status" value="1"/>
</dbReference>
<dbReference type="InterPro" id="IPR036291">
    <property type="entry name" value="NAD(P)-bd_dom_sf"/>
</dbReference>
<dbReference type="InterPro" id="IPR014030">
    <property type="entry name" value="Ketoacyl_synth_N"/>
</dbReference>
<name>A0A4P2QR97_SORCE</name>
<dbReference type="PANTHER" id="PTHR43775:SF37">
    <property type="entry name" value="SI:DKEY-61P9.11"/>
    <property type="match status" value="1"/>
</dbReference>
<dbReference type="PROSITE" id="PS00606">
    <property type="entry name" value="KS3_1"/>
    <property type="match status" value="1"/>
</dbReference>
<reference evidence="7 8" key="1">
    <citation type="submission" date="2015-09" db="EMBL/GenBank/DDBJ databases">
        <title>Sorangium comparison.</title>
        <authorList>
            <person name="Zaburannyi N."/>
            <person name="Bunk B."/>
            <person name="Overmann J."/>
            <person name="Mueller R."/>
        </authorList>
    </citation>
    <scope>NUCLEOTIDE SEQUENCE [LARGE SCALE GENOMIC DNA]</scope>
    <source>
        <strain evidence="7 8">So ce836</strain>
    </source>
</reference>
<accession>A0A4P2QR97</accession>
<dbReference type="Pfam" id="PF00550">
    <property type="entry name" value="PP-binding"/>
    <property type="match status" value="1"/>
</dbReference>
<protein>
    <submittedName>
        <fullName evidence="7">Beta-ketoacyl synthase</fullName>
    </submittedName>
</protein>
<dbReference type="InterPro" id="IPR020806">
    <property type="entry name" value="PKS_PP-bd"/>
</dbReference>
<dbReference type="InterPro" id="IPR020841">
    <property type="entry name" value="PKS_Beta-ketoAc_synthase_dom"/>
</dbReference>
<evidence type="ECO:0000259" key="5">
    <source>
        <dbReference type="PROSITE" id="PS50075"/>
    </source>
</evidence>
<dbReference type="InterPro" id="IPR016039">
    <property type="entry name" value="Thiolase-like"/>
</dbReference>
<dbReference type="InterPro" id="IPR009081">
    <property type="entry name" value="PP-bd_ACP"/>
</dbReference>
<dbReference type="CDD" id="cd00833">
    <property type="entry name" value="PKS"/>
    <property type="match status" value="1"/>
</dbReference>
<dbReference type="SUPFAM" id="SSF47336">
    <property type="entry name" value="ACP-like"/>
    <property type="match status" value="1"/>
</dbReference>
<feature type="domain" description="Carrier" evidence="5">
    <location>
        <begin position="1148"/>
        <end position="1223"/>
    </location>
</feature>
<dbReference type="Pfam" id="PF22621">
    <property type="entry name" value="CurL-like_PKS_C"/>
    <property type="match status" value="1"/>
</dbReference>
<evidence type="ECO:0000256" key="2">
    <source>
        <dbReference type="ARBA" id="ARBA00022553"/>
    </source>
</evidence>
<evidence type="ECO:0000256" key="4">
    <source>
        <dbReference type="SAM" id="MobiDB-lite"/>
    </source>
</evidence>
<dbReference type="Pfam" id="PF00109">
    <property type="entry name" value="ketoacyl-synt"/>
    <property type="match status" value="1"/>
</dbReference>
<dbReference type="SUPFAM" id="SSF53901">
    <property type="entry name" value="Thiolase-like"/>
    <property type="match status" value="1"/>
</dbReference>
<dbReference type="InterPro" id="IPR013968">
    <property type="entry name" value="PKS_KR"/>
</dbReference>
<dbReference type="GO" id="GO:0004315">
    <property type="term" value="F:3-oxoacyl-[acyl-carrier-protein] synthase activity"/>
    <property type="evidence" value="ECO:0007669"/>
    <property type="project" value="InterPro"/>
</dbReference>
<feature type="domain" description="Ketosynthase family 3 (KS3)" evidence="6">
    <location>
        <begin position="15"/>
        <end position="433"/>
    </location>
</feature>
<sequence>MDSSADHQDGSGDSDLGVAIIGMAGRFPGAASVGAFWDDLVAGRDVLTRFHGGPTLREGGRRYVDAGYILDDIAGFDAGFFAMTPREAAMTDPQHRLFLECAWEALEHAGYVDETRGTIGVYASANFNTYLYNVCRAPLYEDIARHLEVVIGNDKDYLATRVSYKLNLTGPSVSVQTACSSSLVGVASAAQALLNEQCDLAVVGGVGLRAKQDVGYWTDPEEGLLSGDGRCRPFDAEASGFVEGNGVAVVVLKRLSEAIADRDTIHASIRGFAINNDGSGKVGYTAPSVAGQQKVIGEALALAGVDPGTVAYVEAHGTGTRLGDPIEVEALGRYYGRAAGARCVLGSVKSNIGHLDAAAGVAGLIKAALCLKHRYLPATLHYKRANPAARLEELGFSVLSRGESFPAPPRGPRRAAVSSLGIGGTNAHVVLEEPPPAERARSGAPAPELLVISARSQAALEAACQRLAEHLARTPGLRLADVAYTLQVGRRTFEHRRFVVAHDVADAARALTDSMRFVEGEGLSVEAPAAGSADARATAKERLGRAWLAGAPVDFRAEWAGRADVGRVPLPTYPFERQRHWIDAPTSEHAPARGAAAERRPVAEWLYAPSWRRSPPIGESPTERRRWLVFADPSRLAAALIEALEQRSNEVVVVSPGAAFARVGANRFQIDPSSRADHDRLLEEVSASGAAPWSVLHLWSLTEDHAGPQTFEEQQRLGFFGLLLLAQAIAARGAGGAVHVVVLTDQLFSVLGDEPIMADKATLLSACCVLPQEIPSLRCRVVDVTRRGTGLVEHLLRELGAGGDNGVHIDRESAVAAPFDMRRKSASAAPYVAYRNLHRWVAAFEPIRLSPSAARPRLRERGVYLVVGGLGAVGVALSEHLARAARARLILTSRAGLIPRDAWDAWIRSHDPEDRMSRRIAAVQRLERLGAEVLVIPADVADEERMAGVVAEAYRRFGALHGVIHAAGTVGPEIFRDARETGPEHARPHFRAKVQGTRVLDRVLSRELDFVLLCSSLSTILGGIGFAAYAAANHFMDAFAVERSRKGDTPWIAVDWDAWQSSAASPTSTAIRPGEGGEALDAILSLRAAGQVVVSTVDLAARWEQIQRRSTSVATGGAESPQRLADPAPPRPARRAAGRPALGVSYAPPRNDLERCLVSIWQDALGVEPIGIHDAFRDLGGESLAAMPLVARIAESFHVKLPIARFFAASTIARLAEAIIEVDPVEGRAMAIATAVQKVKRMSPDEITRALDAARNP</sequence>
<dbReference type="Gene3D" id="3.40.50.720">
    <property type="entry name" value="NAD(P)-binding Rossmann-like Domain"/>
    <property type="match status" value="1"/>
</dbReference>
<dbReference type="Pfam" id="PF02801">
    <property type="entry name" value="Ketoacyl-synt_C"/>
    <property type="match status" value="1"/>
</dbReference>
<dbReference type="SMART" id="SM00823">
    <property type="entry name" value="PKS_PP"/>
    <property type="match status" value="1"/>
</dbReference>
<dbReference type="Pfam" id="PF21394">
    <property type="entry name" value="Beta-ketacyl_N"/>
    <property type="match status" value="1"/>
</dbReference>
<organism evidence="7 8">
    <name type="scientific">Sorangium cellulosum</name>
    <name type="common">Polyangium cellulosum</name>
    <dbReference type="NCBI Taxonomy" id="56"/>
    <lineage>
        <taxon>Bacteria</taxon>
        <taxon>Pseudomonadati</taxon>
        <taxon>Myxococcota</taxon>
        <taxon>Polyangia</taxon>
        <taxon>Polyangiales</taxon>
        <taxon>Polyangiaceae</taxon>
        <taxon>Sorangium</taxon>
    </lineage>
</organism>
<dbReference type="PROSITE" id="PS52004">
    <property type="entry name" value="KS3_2"/>
    <property type="match status" value="1"/>
</dbReference>
<dbReference type="Gene3D" id="3.40.47.10">
    <property type="match status" value="1"/>
</dbReference>
<dbReference type="InterPro" id="IPR036736">
    <property type="entry name" value="ACP-like_sf"/>
</dbReference>
<dbReference type="GO" id="GO:0031177">
    <property type="term" value="F:phosphopantetheine binding"/>
    <property type="evidence" value="ECO:0007669"/>
    <property type="project" value="InterPro"/>
</dbReference>
<dbReference type="Pfam" id="PF08659">
    <property type="entry name" value="KR"/>
    <property type="match status" value="1"/>
</dbReference>
<evidence type="ECO:0000313" key="8">
    <source>
        <dbReference type="Proteomes" id="UP000295497"/>
    </source>
</evidence>
<dbReference type="Gene3D" id="1.10.1200.10">
    <property type="entry name" value="ACP-like"/>
    <property type="match status" value="1"/>
</dbReference>
<dbReference type="GO" id="GO:0005886">
    <property type="term" value="C:plasma membrane"/>
    <property type="evidence" value="ECO:0007669"/>
    <property type="project" value="TreeGrafter"/>
</dbReference>
<gene>
    <name evidence="7" type="ORF">SOCE836_048960</name>
</gene>
<dbReference type="GO" id="GO:0006633">
    <property type="term" value="P:fatty acid biosynthetic process"/>
    <property type="evidence" value="ECO:0007669"/>
    <property type="project" value="InterPro"/>
</dbReference>
<dbReference type="InterPro" id="IPR057326">
    <property type="entry name" value="KR_dom"/>
</dbReference>
<dbReference type="EMBL" id="CP012672">
    <property type="protein sequence ID" value="AUX32749.1"/>
    <property type="molecule type" value="Genomic_DNA"/>
</dbReference>
<keyword evidence="1" id="KW-0596">Phosphopantetheine</keyword>
<evidence type="ECO:0000256" key="3">
    <source>
        <dbReference type="ARBA" id="ARBA00022679"/>
    </source>
</evidence>
<dbReference type="InterPro" id="IPR050091">
    <property type="entry name" value="PKS_NRPS_Biosynth_Enz"/>
</dbReference>
<dbReference type="SUPFAM" id="SSF51735">
    <property type="entry name" value="NAD(P)-binding Rossmann-fold domains"/>
    <property type="match status" value="2"/>
</dbReference>
<dbReference type="PANTHER" id="PTHR43775">
    <property type="entry name" value="FATTY ACID SYNTHASE"/>
    <property type="match status" value="1"/>
</dbReference>
<dbReference type="PROSITE" id="PS50075">
    <property type="entry name" value="CARRIER"/>
    <property type="match status" value="1"/>
</dbReference>
<dbReference type="Proteomes" id="UP000295497">
    <property type="component" value="Chromosome"/>
</dbReference>
<dbReference type="GO" id="GO:0004312">
    <property type="term" value="F:fatty acid synthase activity"/>
    <property type="evidence" value="ECO:0007669"/>
    <property type="project" value="TreeGrafter"/>
</dbReference>
<proteinExistence type="predicted"/>
<keyword evidence="3" id="KW-0808">Transferase</keyword>
<dbReference type="InterPro" id="IPR018201">
    <property type="entry name" value="Ketoacyl_synth_AS"/>
</dbReference>
<evidence type="ECO:0000256" key="1">
    <source>
        <dbReference type="ARBA" id="ARBA00022450"/>
    </source>
</evidence>